<dbReference type="PIRSF" id="PIRSF000294">
    <property type="entry name" value="Cytochrome-c_peroxidase"/>
    <property type="match status" value="1"/>
</dbReference>
<organism evidence="12 13">
    <name type="scientific">Idiomarina aquatica</name>
    <dbReference type="NCBI Taxonomy" id="1327752"/>
    <lineage>
        <taxon>Bacteria</taxon>
        <taxon>Pseudomonadati</taxon>
        <taxon>Pseudomonadota</taxon>
        <taxon>Gammaproteobacteria</taxon>
        <taxon>Alteromonadales</taxon>
        <taxon>Idiomarinaceae</taxon>
        <taxon>Idiomarina</taxon>
    </lineage>
</organism>
<gene>
    <name evidence="12" type="ORF">CWE23_03725</name>
</gene>
<evidence type="ECO:0000256" key="6">
    <source>
        <dbReference type="ARBA" id="ARBA00023002"/>
    </source>
</evidence>
<feature type="binding site" description="covalent" evidence="8">
    <location>
        <position position="94"/>
    </location>
    <ligand>
        <name>heme c</name>
        <dbReference type="ChEBI" id="CHEBI:61717"/>
        <label>1</label>
    </ligand>
</feature>
<keyword evidence="7 9" id="KW-0408">Iron</keyword>
<feature type="binding site" description="covalent" evidence="8">
    <location>
        <position position="253"/>
    </location>
    <ligand>
        <name>heme c</name>
        <dbReference type="ChEBI" id="CHEBI:61717"/>
        <label>2</label>
    </ligand>
</feature>
<name>A0AA94JDT3_9GAMM</name>
<dbReference type="GO" id="GO:0020037">
    <property type="term" value="F:heme binding"/>
    <property type="evidence" value="ECO:0007669"/>
    <property type="project" value="InterPro"/>
</dbReference>
<dbReference type="Proteomes" id="UP000286680">
    <property type="component" value="Unassembled WGS sequence"/>
</dbReference>
<evidence type="ECO:0000256" key="8">
    <source>
        <dbReference type="PIRSR" id="PIRSR000294-1"/>
    </source>
</evidence>
<feature type="chain" id="PRO_5041667662" evidence="10">
    <location>
        <begin position="25"/>
        <end position="370"/>
    </location>
</feature>
<keyword evidence="6" id="KW-0560">Oxidoreductase</keyword>
<evidence type="ECO:0000256" key="10">
    <source>
        <dbReference type="SAM" id="SignalP"/>
    </source>
</evidence>
<dbReference type="Pfam" id="PF03150">
    <property type="entry name" value="CCP_MauG"/>
    <property type="match status" value="1"/>
</dbReference>
<feature type="binding site" description="covalent" evidence="8">
    <location>
        <position position="250"/>
    </location>
    <ligand>
        <name>heme c</name>
        <dbReference type="ChEBI" id="CHEBI:61717"/>
        <label>2</label>
    </ligand>
</feature>
<reference evidence="13" key="1">
    <citation type="journal article" date="2018" name="Front. Microbiol.">
        <title>Genome-Based Analysis Reveals the Taxonomy and Diversity of the Family Idiomarinaceae.</title>
        <authorList>
            <person name="Liu Y."/>
            <person name="Lai Q."/>
            <person name="Shao Z."/>
        </authorList>
    </citation>
    <scope>NUCLEOTIDE SEQUENCE [LARGE SCALE GENOMIC DNA]</scope>
    <source>
        <strain evidence="13">SN-14</strain>
    </source>
</reference>
<protein>
    <submittedName>
        <fullName evidence="12">Cytochrome-c peroxidase</fullName>
    </submittedName>
</protein>
<dbReference type="Gene3D" id="1.10.760.10">
    <property type="entry name" value="Cytochrome c-like domain"/>
    <property type="match status" value="2"/>
</dbReference>
<dbReference type="PANTHER" id="PTHR30600:SF10">
    <property type="entry name" value="BLL6722 PROTEIN"/>
    <property type="match status" value="1"/>
</dbReference>
<dbReference type="InterPro" id="IPR009056">
    <property type="entry name" value="Cyt_c-like_dom"/>
</dbReference>
<keyword evidence="4 10" id="KW-0732">Signal</keyword>
<keyword evidence="5" id="KW-0574">Periplasm</keyword>
<evidence type="ECO:0000256" key="4">
    <source>
        <dbReference type="ARBA" id="ARBA00022729"/>
    </source>
</evidence>
<dbReference type="EMBL" id="PIPS01000001">
    <property type="protein sequence ID" value="RUO45139.1"/>
    <property type="molecule type" value="Genomic_DNA"/>
</dbReference>
<evidence type="ECO:0000259" key="11">
    <source>
        <dbReference type="PROSITE" id="PS51007"/>
    </source>
</evidence>
<feature type="binding site" description="covalent" evidence="8">
    <location>
        <position position="97"/>
    </location>
    <ligand>
        <name>heme c</name>
        <dbReference type="ChEBI" id="CHEBI:61717"/>
        <label>1</label>
    </ligand>
</feature>
<dbReference type="InterPro" id="IPR036909">
    <property type="entry name" value="Cyt_c-like_dom_sf"/>
</dbReference>
<dbReference type="GO" id="GO:0046872">
    <property type="term" value="F:metal ion binding"/>
    <property type="evidence" value="ECO:0007669"/>
    <property type="project" value="UniProtKB-KW"/>
</dbReference>
<keyword evidence="13" id="KW-1185">Reference proteome</keyword>
<accession>A0AA94JDT3</accession>
<evidence type="ECO:0000313" key="12">
    <source>
        <dbReference type="EMBL" id="RUO45139.1"/>
    </source>
</evidence>
<evidence type="ECO:0000256" key="2">
    <source>
        <dbReference type="ARBA" id="ARBA00022617"/>
    </source>
</evidence>
<evidence type="ECO:0000256" key="1">
    <source>
        <dbReference type="ARBA" id="ARBA00004418"/>
    </source>
</evidence>
<dbReference type="GO" id="GO:0004130">
    <property type="term" value="F:cytochrome-c peroxidase activity"/>
    <property type="evidence" value="ECO:0007669"/>
    <property type="project" value="TreeGrafter"/>
</dbReference>
<sequence>MVMSIARRAMLSLAFALLSPFAHAGSDEDPSTEALWQQYLRPQAQWPALPKEAQPLAPLPDPHPLRAALDDPLVELGEKLFHDKRLSQTAEVSCASCHLASHAFADPRARSLGVRDQEGRRNAPALLNTHLWDHFFWDGRASSLETQAVMPVEDPLEMAHSPKAIVEWVRKAEDYRPLLQGLNTSLSDLDWSLLAKALAEFQRSLMDDPKEQVLDRFLLAVAAEDWSTARQSLSDEQLLGLHLFRTKAGCVKCHNGPLLSDQRFHNMGLHYLGRKFEDLGRYEVTGLNKDMGAFRTPSLRHLVLTKPWMHNGLFTQLEGIVRMYEHGGARPRRPKNLPPEAYYPKTTELLVAFELSDQERQALLSFLKTL</sequence>
<dbReference type="InterPro" id="IPR051395">
    <property type="entry name" value="Cytochrome_c_Peroxidase/MauG"/>
</dbReference>
<comment type="PTM">
    <text evidence="8">Binds 2 heme groups per subunit.</text>
</comment>
<dbReference type="SUPFAM" id="SSF46626">
    <property type="entry name" value="Cytochrome c"/>
    <property type="match status" value="2"/>
</dbReference>
<evidence type="ECO:0000256" key="3">
    <source>
        <dbReference type="ARBA" id="ARBA00022723"/>
    </source>
</evidence>
<dbReference type="InterPro" id="IPR026259">
    <property type="entry name" value="MauG/Cytc_peroxidase"/>
</dbReference>
<feature type="signal peptide" evidence="10">
    <location>
        <begin position="1"/>
        <end position="24"/>
    </location>
</feature>
<dbReference type="PANTHER" id="PTHR30600">
    <property type="entry name" value="CYTOCHROME C PEROXIDASE-RELATED"/>
    <property type="match status" value="1"/>
</dbReference>
<dbReference type="AlphaFoldDB" id="A0AA94JDT3"/>
<comment type="cofactor">
    <cofactor evidence="8">
        <name>heme</name>
        <dbReference type="ChEBI" id="CHEBI:30413"/>
    </cofactor>
    <text evidence="8">Binds 2 heme groups.</text>
</comment>
<evidence type="ECO:0000256" key="5">
    <source>
        <dbReference type="ARBA" id="ARBA00022764"/>
    </source>
</evidence>
<dbReference type="PROSITE" id="PS51007">
    <property type="entry name" value="CYTC"/>
    <property type="match status" value="2"/>
</dbReference>
<feature type="domain" description="Cytochrome c" evidence="11">
    <location>
        <begin position="235"/>
        <end position="370"/>
    </location>
</feature>
<keyword evidence="2 8" id="KW-0349">Heme</keyword>
<comment type="caution">
    <text evidence="12">The sequence shown here is derived from an EMBL/GenBank/DDBJ whole genome shotgun (WGS) entry which is preliminary data.</text>
</comment>
<evidence type="ECO:0000256" key="7">
    <source>
        <dbReference type="ARBA" id="ARBA00023004"/>
    </source>
</evidence>
<keyword evidence="3 9" id="KW-0479">Metal-binding</keyword>
<evidence type="ECO:0000256" key="9">
    <source>
        <dbReference type="PIRSR" id="PIRSR000294-2"/>
    </source>
</evidence>
<comment type="subcellular location">
    <subcellularLocation>
        <location evidence="1">Periplasm</location>
    </subcellularLocation>
</comment>
<dbReference type="GO" id="GO:0042597">
    <property type="term" value="C:periplasmic space"/>
    <property type="evidence" value="ECO:0007669"/>
    <property type="project" value="UniProtKB-SubCell"/>
</dbReference>
<feature type="domain" description="Cytochrome c" evidence="11">
    <location>
        <begin position="72"/>
        <end position="221"/>
    </location>
</feature>
<feature type="binding site" description="axial binding residue" evidence="9">
    <location>
        <position position="254"/>
    </location>
    <ligand>
        <name>heme c</name>
        <dbReference type="ChEBI" id="CHEBI:61717"/>
        <label>2</label>
    </ligand>
    <ligandPart>
        <name>Fe</name>
        <dbReference type="ChEBI" id="CHEBI:18248"/>
    </ligandPart>
</feature>
<dbReference type="GO" id="GO:0009055">
    <property type="term" value="F:electron transfer activity"/>
    <property type="evidence" value="ECO:0007669"/>
    <property type="project" value="InterPro"/>
</dbReference>
<dbReference type="InterPro" id="IPR004852">
    <property type="entry name" value="Di-haem_cyt_c_peroxidsae"/>
</dbReference>
<feature type="binding site" description="axial binding residue" evidence="9">
    <location>
        <position position="98"/>
    </location>
    <ligand>
        <name>heme c</name>
        <dbReference type="ChEBI" id="CHEBI:61717"/>
        <label>1</label>
    </ligand>
    <ligandPart>
        <name>Fe</name>
        <dbReference type="ChEBI" id="CHEBI:18248"/>
    </ligandPart>
</feature>
<proteinExistence type="predicted"/>
<keyword evidence="12" id="KW-0575">Peroxidase</keyword>
<evidence type="ECO:0000313" key="13">
    <source>
        <dbReference type="Proteomes" id="UP000286680"/>
    </source>
</evidence>